<protein>
    <submittedName>
        <fullName evidence="2">Uncharacterized protein</fullName>
    </submittedName>
</protein>
<dbReference type="AlphaFoldDB" id="A0A2P5CTT0"/>
<evidence type="ECO:0000313" key="2">
    <source>
        <dbReference type="EMBL" id="PON64450.1"/>
    </source>
</evidence>
<feature type="compositionally biased region" description="Low complexity" evidence="1">
    <location>
        <begin position="1"/>
        <end position="14"/>
    </location>
</feature>
<reference evidence="3" key="1">
    <citation type="submission" date="2016-06" db="EMBL/GenBank/DDBJ databases">
        <title>Parallel loss of symbiosis genes in relatives of nitrogen-fixing non-legume Parasponia.</title>
        <authorList>
            <person name="Van Velzen R."/>
            <person name="Holmer R."/>
            <person name="Bu F."/>
            <person name="Rutten L."/>
            <person name="Van Zeijl A."/>
            <person name="Liu W."/>
            <person name="Santuari L."/>
            <person name="Cao Q."/>
            <person name="Sharma T."/>
            <person name="Shen D."/>
            <person name="Roswanjaya Y."/>
            <person name="Wardhani T."/>
            <person name="Kalhor M.S."/>
            <person name="Jansen J."/>
            <person name="Van den Hoogen J."/>
            <person name="Gungor B."/>
            <person name="Hartog M."/>
            <person name="Hontelez J."/>
            <person name="Verver J."/>
            <person name="Yang W.-C."/>
            <person name="Schijlen E."/>
            <person name="Repin R."/>
            <person name="Schilthuizen M."/>
            <person name="Schranz E."/>
            <person name="Heidstra R."/>
            <person name="Miyata K."/>
            <person name="Fedorova E."/>
            <person name="Kohlen W."/>
            <person name="Bisseling T."/>
            <person name="Smit S."/>
            <person name="Geurts R."/>
        </authorList>
    </citation>
    <scope>NUCLEOTIDE SEQUENCE [LARGE SCALE GENOMIC DNA]</scope>
    <source>
        <strain evidence="3">cv. WU1-14</strain>
    </source>
</reference>
<sequence>TTSQTQPTSQSTSPSPVPHHADSPHPRASLSPALYLTMPHHQTSKLDATAPSCLAESRTVPHHAAPPDVQT</sequence>
<dbReference type="Proteomes" id="UP000237105">
    <property type="component" value="Unassembled WGS sequence"/>
</dbReference>
<evidence type="ECO:0000256" key="1">
    <source>
        <dbReference type="SAM" id="MobiDB-lite"/>
    </source>
</evidence>
<name>A0A2P5CTT0_PARAD</name>
<proteinExistence type="predicted"/>
<organism evidence="2 3">
    <name type="scientific">Parasponia andersonii</name>
    <name type="common">Sponia andersonii</name>
    <dbReference type="NCBI Taxonomy" id="3476"/>
    <lineage>
        <taxon>Eukaryota</taxon>
        <taxon>Viridiplantae</taxon>
        <taxon>Streptophyta</taxon>
        <taxon>Embryophyta</taxon>
        <taxon>Tracheophyta</taxon>
        <taxon>Spermatophyta</taxon>
        <taxon>Magnoliopsida</taxon>
        <taxon>eudicotyledons</taxon>
        <taxon>Gunneridae</taxon>
        <taxon>Pentapetalae</taxon>
        <taxon>rosids</taxon>
        <taxon>fabids</taxon>
        <taxon>Rosales</taxon>
        <taxon>Cannabaceae</taxon>
        <taxon>Parasponia</taxon>
    </lineage>
</organism>
<accession>A0A2P5CTT0</accession>
<comment type="caution">
    <text evidence="2">The sequence shown here is derived from an EMBL/GenBank/DDBJ whole genome shotgun (WGS) entry which is preliminary data.</text>
</comment>
<feature type="region of interest" description="Disordered" evidence="1">
    <location>
        <begin position="1"/>
        <end position="71"/>
    </location>
</feature>
<keyword evidence="3" id="KW-1185">Reference proteome</keyword>
<feature type="non-terminal residue" evidence="2">
    <location>
        <position position="1"/>
    </location>
</feature>
<dbReference type="EMBL" id="JXTB01000096">
    <property type="protein sequence ID" value="PON64450.1"/>
    <property type="molecule type" value="Genomic_DNA"/>
</dbReference>
<evidence type="ECO:0000313" key="3">
    <source>
        <dbReference type="Proteomes" id="UP000237105"/>
    </source>
</evidence>
<gene>
    <name evidence="2" type="ORF">PanWU01x14_125190</name>
</gene>